<evidence type="ECO:0000313" key="1">
    <source>
        <dbReference type="EMBL" id="MDR6969625.1"/>
    </source>
</evidence>
<organism evidence="1 2">
    <name type="scientific">Flavobacterium arsenatis</name>
    <dbReference type="NCBI Taxonomy" id="1484332"/>
    <lineage>
        <taxon>Bacteria</taxon>
        <taxon>Pseudomonadati</taxon>
        <taxon>Bacteroidota</taxon>
        <taxon>Flavobacteriia</taxon>
        <taxon>Flavobacteriales</taxon>
        <taxon>Flavobacteriaceae</taxon>
        <taxon>Flavobacterium</taxon>
    </lineage>
</organism>
<proteinExistence type="predicted"/>
<sequence>MKHINLIIILLTVTLFSCKQSENKTESETIILAIPSKTTNDSLELQNLTRALYKWNETKSSQADFDPIQIEKTDSVYTKLDLDSHKKRLKELSETNLFSEQFIENYDKIALTIDEKMLNKTIVWNIGELPSFGFDANPWCNCQDNPDNYWEILTIKKLAIKENKASFVWTWGDDFQYKTKAIKENNVWKIAYLEGFDFNEFIK</sequence>
<dbReference type="RefSeq" id="WP_310028883.1">
    <property type="nucleotide sequence ID" value="NZ_JAVDVI010000025.1"/>
</dbReference>
<reference evidence="1 2" key="1">
    <citation type="submission" date="2023-07" db="EMBL/GenBank/DDBJ databases">
        <title>Sorghum-associated microbial communities from plants grown in Nebraska, USA.</title>
        <authorList>
            <person name="Schachtman D."/>
        </authorList>
    </citation>
    <scope>NUCLEOTIDE SEQUENCE [LARGE SCALE GENOMIC DNA]</scope>
    <source>
        <strain evidence="1 2">3773</strain>
    </source>
</reference>
<gene>
    <name evidence="1" type="ORF">J2X31_003658</name>
</gene>
<dbReference type="PROSITE" id="PS51257">
    <property type="entry name" value="PROKAR_LIPOPROTEIN"/>
    <property type="match status" value="1"/>
</dbReference>
<comment type="caution">
    <text evidence="1">The sequence shown here is derived from an EMBL/GenBank/DDBJ whole genome shotgun (WGS) entry which is preliminary data.</text>
</comment>
<dbReference type="EMBL" id="JAVDVI010000025">
    <property type="protein sequence ID" value="MDR6969625.1"/>
    <property type="molecule type" value="Genomic_DNA"/>
</dbReference>
<name>A0ABU1TUU4_9FLAO</name>
<keyword evidence="2" id="KW-1185">Reference proteome</keyword>
<evidence type="ECO:0000313" key="2">
    <source>
        <dbReference type="Proteomes" id="UP001255185"/>
    </source>
</evidence>
<protein>
    <submittedName>
        <fullName evidence="1">Ribonuclease HI</fullName>
    </submittedName>
</protein>
<dbReference type="Proteomes" id="UP001255185">
    <property type="component" value="Unassembled WGS sequence"/>
</dbReference>
<accession>A0ABU1TUU4</accession>